<evidence type="ECO:0000259" key="3">
    <source>
        <dbReference type="Pfam" id="PF00125"/>
    </source>
</evidence>
<dbReference type="PRINTS" id="PR00622">
    <property type="entry name" value="HISTONEH3"/>
</dbReference>
<dbReference type="GO" id="GO:0030527">
    <property type="term" value="F:structural constituent of chromatin"/>
    <property type="evidence" value="ECO:0007669"/>
    <property type="project" value="InterPro"/>
</dbReference>
<dbReference type="Gene3D" id="1.10.20.10">
    <property type="entry name" value="Histone, subunit A"/>
    <property type="match status" value="1"/>
</dbReference>
<evidence type="ECO:0000313" key="5">
    <source>
        <dbReference type="Proteomes" id="UP000230069"/>
    </source>
</evidence>
<dbReference type="FunFam" id="1.10.20.10:FF:000088">
    <property type="entry name" value="Histone H3-like centromeric protein CSE4"/>
    <property type="match status" value="1"/>
</dbReference>
<dbReference type="PROSITE" id="PS00959">
    <property type="entry name" value="HISTONE_H3_2"/>
    <property type="match status" value="1"/>
</dbReference>
<dbReference type="GO" id="GO:0003677">
    <property type="term" value="F:DNA binding"/>
    <property type="evidence" value="ECO:0007669"/>
    <property type="project" value="InterPro"/>
</dbReference>
<proteinExistence type="inferred from homology"/>
<dbReference type="Proteomes" id="UP000230069">
    <property type="component" value="Unassembled WGS sequence"/>
</dbReference>
<keyword evidence="5" id="KW-1185">Reference proteome</keyword>
<dbReference type="STRING" id="218851.A0A2G5DZX6"/>
<dbReference type="EMBL" id="KZ305030">
    <property type="protein sequence ID" value="PIA49025.1"/>
    <property type="molecule type" value="Genomic_DNA"/>
</dbReference>
<protein>
    <recommendedName>
        <fullName evidence="3">Core Histone H2A/H2B/H3 domain-containing protein</fullName>
    </recommendedName>
</protein>
<reference evidence="4 5" key="1">
    <citation type="submission" date="2017-09" db="EMBL/GenBank/DDBJ databases">
        <title>WGS assembly of Aquilegia coerulea Goldsmith.</title>
        <authorList>
            <person name="Hodges S."/>
            <person name="Kramer E."/>
            <person name="Nordborg M."/>
            <person name="Tomkins J."/>
            <person name="Borevitz J."/>
            <person name="Derieg N."/>
            <person name="Yan J."/>
            <person name="Mihaltcheva S."/>
            <person name="Hayes R.D."/>
            <person name="Rokhsar D."/>
        </authorList>
    </citation>
    <scope>NUCLEOTIDE SEQUENCE [LARGE SCALE GENOMIC DNA]</scope>
    <source>
        <strain evidence="5">cv. Goldsmith</strain>
    </source>
</reference>
<name>A0A2G5DZX6_AQUCA</name>
<dbReference type="GO" id="GO:0000786">
    <property type="term" value="C:nucleosome"/>
    <property type="evidence" value="ECO:0007669"/>
    <property type="project" value="InterPro"/>
</dbReference>
<dbReference type="GO" id="GO:0046982">
    <property type="term" value="F:protein heterodimerization activity"/>
    <property type="evidence" value="ECO:0007669"/>
    <property type="project" value="InterPro"/>
</dbReference>
<evidence type="ECO:0000313" key="4">
    <source>
        <dbReference type="EMBL" id="PIA49025.1"/>
    </source>
</evidence>
<dbReference type="SUPFAM" id="SSF47113">
    <property type="entry name" value="Histone-fold"/>
    <property type="match status" value="1"/>
</dbReference>
<dbReference type="Pfam" id="PF00125">
    <property type="entry name" value="Histone"/>
    <property type="match status" value="1"/>
</dbReference>
<feature type="region of interest" description="Disordered" evidence="2">
    <location>
        <begin position="1"/>
        <end position="40"/>
    </location>
</feature>
<evidence type="ECO:0000256" key="2">
    <source>
        <dbReference type="SAM" id="MobiDB-lite"/>
    </source>
</evidence>
<gene>
    <name evidence="4" type="ORF">AQUCO_01300109v1</name>
</gene>
<dbReference type="InterPro" id="IPR009072">
    <property type="entry name" value="Histone-fold"/>
</dbReference>
<sequence>MSRTKQNRNKTRRRSTQAGKTSATRAPSTSNQRKPHRWRPGTVALREIRQYQKSSELLLPLAPFVRLVREVTNQFSFEVTRWTGEAMLAIQEAAEAYLVGLFEDSMLCAIHANRVTLMRKDWQLARRIGGKVQRW</sequence>
<dbReference type="SMART" id="SM00428">
    <property type="entry name" value="H3"/>
    <property type="match status" value="1"/>
</dbReference>
<feature type="compositionally biased region" description="Basic residues" evidence="2">
    <location>
        <begin position="1"/>
        <end position="15"/>
    </location>
</feature>
<dbReference type="OrthoDB" id="842664at2759"/>
<evidence type="ECO:0000256" key="1">
    <source>
        <dbReference type="ARBA" id="ARBA00010343"/>
    </source>
</evidence>
<dbReference type="AlphaFoldDB" id="A0A2G5DZX6"/>
<dbReference type="InterPro" id="IPR007125">
    <property type="entry name" value="H2A/H2B/H3"/>
</dbReference>
<organism evidence="4 5">
    <name type="scientific">Aquilegia coerulea</name>
    <name type="common">Rocky mountain columbine</name>
    <dbReference type="NCBI Taxonomy" id="218851"/>
    <lineage>
        <taxon>Eukaryota</taxon>
        <taxon>Viridiplantae</taxon>
        <taxon>Streptophyta</taxon>
        <taxon>Embryophyta</taxon>
        <taxon>Tracheophyta</taxon>
        <taxon>Spermatophyta</taxon>
        <taxon>Magnoliopsida</taxon>
        <taxon>Ranunculales</taxon>
        <taxon>Ranunculaceae</taxon>
        <taxon>Thalictroideae</taxon>
        <taxon>Aquilegia</taxon>
    </lineage>
</organism>
<feature type="domain" description="Core Histone H2A/H2B/H3" evidence="3">
    <location>
        <begin position="40"/>
        <end position="128"/>
    </location>
</feature>
<dbReference type="InParanoid" id="A0A2G5DZX6"/>
<comment type="similarity">
    <text evidence="1">Belongs to the histone H3 family.</text>
</comment>
<dbReference type="InterPro" id="IPR000164">
    <property type="entry name" value="Histone_H3/CENP-A"/>
</dbReference>
<dbReference type="CDD" id="cd22911">
    <property type="entry name" value="HFD_H3"/>
    <property type="match status" value="1"/>
</dbReference>
<accession>A0A2G5DZX6</accession>
<feature type="compositionally biased region" description="Polar residues" evidence="2">
    <location>
        <begin position="18"/>
        <end position="32"/>
    </location>
</feature>
<dbReference type="PANTHER" id="PTHR11426">
    <property type="entry name" value="HISTONE H3"/>
    <property type="match status" value="1"/>
</dbReference>